<organism evidence="11 12">
    <name type="scientific">Rubripirellula lacrimiformis</name>
    <dbReference type="NCBI Taxonomy" id="1930273"/>
    <lineage>
        <taxon>Bacteria</taxon>
        <taxon>Pseudomonadati</taxon>
        <taxon>Planctomycetota</taxon>
        <taxon>Planctomycetia</taxon>
        <taxon>Pirellulales</taxon>
        <taxon>Pirellulaceae</taxon>
        <taxon>Rubripirellula</taxon>
    </lineage>
</organism>
<dbReference type="RefSeq" id="WP_145168168.1">
    <property type="nucleotide sequence ID" value="NZ_CP036525.1"/>
</dbReference>
<evidence type="ECO:0000256" key="6">
    <source>
        <dbReference type="RuleBase" id="RU004057"/>
    </source>
</evidence>
<evidence type="ECO:0000256" key="5">
    <source>
        <dbReference type="ARBA" id="ARBA00023136"/>
    </source>
</evidence>
<evidence type="ECO:0000256" key="9">
    <source>
        <dbReference type="SAM" id="Phobius"/>
    </source>
</evidence>
<dbReference type="GO" id="GO:0005886">
    <property type="term" value="C:plasma membrane"/>
    <property type="evidence" value="ECO:0007669"/>
    <property type="project" value="UniProtKB-SubCell"/>
</dbReference>
<gene>
    <name evidence="11" type="ORF">K227x_08510</name>
</gene>
<dbReference type="Proteomes" id="UP000318538">
    <property type="component" value="Chromosome"/>
</dbReference>
<sequence>MTDHGKSFSRNSAGFPPTGTKSNTLPADASNKAQRSPAETERASDRGTHLAVAAAPVAGNPMLATVLGAGMSIGFYGLLLSAMRIEPVSAYTGPLERYFLGHPVAVAATILFCFALSMLIAKTLGVMAQNNLLDRIRDADLRPADQSGDSPAQAWLDENDAGHVARNWLEDLSRLPGASRTSHLVTRLQEVLTRQSQRGSTKHLADDLRELGGRDADAAHDSLGLVRIIVWAIPMLGFLGTVIGITQTLGGLDFSSGTGAVDNLKSGLYVAFDTTAMGLVLSVLAIFLQFPVERAEQRMLATIDARVGHLVSSTLPSDEASDNQTVLIADLCRGVQAAVAESLSNQATLWRETIDSAQSQWQLVHEKNNTTLADAFELTIAPALLKHAESINETSQAASERMSLQCDRWQSSLDTAQSQLNQTQQTSAEQIRNQTSVLNETLDDVCETLASQQQTLAGHYSSINQTHDAIQRLTEATVSLQHQMATTRPTTDSQTDGMADAMRILARAVDTLSGRMNQDASHSTRRAA</sequence>
<dbReference type="KEGG" id="rlc:K227x_08510"/>
<keyword evidence="7" id="KW-0175">Coiled coil</keyword>
<dbReference type="PANTHER" id="PTHR30625">
    <property type="entry name" value="PROTEIN TOLQ"/>
    <property type="match status" value="1"/>
</dbReference>
<keyword evidence="4 9" id="KW-1133">Transmembrane helix</keyword>
<evidence type="ECO:0000256" key="8">
    <source>
        <dbReference type="SAM" id="MobiDB-lite"/>
    </source>
</evidence>
<evidence type="ECO:0000256" key="7">
    <source>
        <dbReference type="SAM" id="Coils"/>
    </source>
</evidence>
<feature type="transmembrane region" description="Helical" evidence="9">
    <location>
        <begin position="50"/>
        <end position="79"/>
    </location>
</feature>
<keyword evidence="12" id="KW-1185">Reference proteome</keyword>
<reference evidence="11 12" key="1">
    <citation type="submission" date="2019-02" db="EMBL/GenBank/DDBJ databases">
        <title>Deep-cultivation of Planctomycetes and their phenomic and genomic characterization uncovers novel biology.</title>
        <authorList>
            <person name="Wiegand S."/>
            <person name="Jogler M."/>
            <person name="Boedeker C."/>
            <person name="Pinto D."/>
            <person name="Vollmers J."/>
            <person name="Rivas-Marin E."/>
            <person name="Kohn T."/>
            <person name="Peeters S.H."/>
            <person name="Heuer A."/>
            <person name="Rast P."/>
            <person name="Oberbeckmann S."/>
            <person name="Bunk B."/>
            <person name="Jeske O."/>
            <person name="Meyerdierks A."/>
            <person name="Storesund J.E."/>
            <person name="Kallscheuer N."/>
            <person name="Luecker S."/>
            <person name="Lage O.M."/>
            <person name="Pohl T."/>
            <person name="Merkel B.J."/>
            <person name="Hornburger P."/>
            <person name="Mueller R.-W."/>
            <person name="Bruemmer F."/>
            <person name="Labrenz M."/>
            <person name="Spormann A.M."/>
            <person name="Op den Camp H."/>
            <person name="Overmann J."/>
            <person name="Amann R."/>
            <person name="Jetten M.S.M."/>
            <person name="Mascher T."/>
            <person name="Medema M.H."/>
            <person name="Devos D.P."/>
            <person name="Kaster A.-K."/>
            <person name="Ovreas L."/>
            <person name="Rohde M."/>
            <person name="Galperin M.Y."/>
            <person name="Jogler C."/>
        </authorList>
    </citation>
    <scope>NUCLEOTIDE SEQUENCE [LARGE SCALE GENOMIC DNA]</scope>
    <source>
        <strain evidence="11 12">K22_7</strain>
    </source>
</reference>
<dbReference type="EMBL" id="CP036525">
    <property type="protein sequence ID" value="QDT02474.1"/>
    <property type="molecule type" value="Genomic_DNA"/>
</dbReference>
<dbReference type="OrthoDB" id="230181at2"/>
<feature type="transmembrane region" description="Helical" evidence="9">
    <location>
        <begin position="99"/>
        <end position="121"/>
    </location>
</feature>
<dbReference type="InterPro" id="IPR050790">
    <property type="entry name" value="ExbB/TolQ_transport"/>
</dbReference>
<comment type="similarity">
    <text evidence="6">Belongs to the exbB/tolQ family.</text>
</comment>
<dbReference type="PANTHER" id="PTHR30625:SF11">
    <property type="entry name" value="MOTA_TOLQ_EXBB PROTON CHANNEL DOMAIN-CONTAINING PROTEIN"/>
    <property type="match status" value="1"/>
</dbReference>
<evidence type="ECO:0000259" key="10">
    <source>
        <dbReference type="Pfam" id="PF01618"/>
    </source>
</evidence>
<keyword evidence="3 9" id="KW-0812">Transmembrane</keyword>
<accession>A0A517N5S6</accession>
<evidence type="ECO:0000256" key="3">
    <source>
        <dbReference type="ARBA" id="ARBA00022692"/>
    </source>
</evidence>
<dbReference type="GO" id="GO:0017038">
    <property type="term" value="P:protein import"/>
    <property type="evidence" value="ECO:0007669"/>
    <property type="project" value="TreeGrafter"/>
</dbReference>
<feature type="transmembrane region" description="Helical" evidence="9">
    <location>
        <begin position="269"/>
        <end position="290"/>
    </location>
</feature>
<feature type="region of interest" description="Disordered" evidence="8">
    <location>
        <begin position="1"/>
        <end position="47"/>
    </location>
</feature>
<protein>
    <submittedName>
        <fullName evidence="11">MotA/TolQ/ExbB proton channel family protein</fullName>
    </submittedName>
</protein>
<evidence type="ECO:0000256" key="2">
    <source>
        <dbReference type="ARBA" id="ARBA00022475"/>
    </source>
</evidence>
<evidence type="ECO:0000313" key="11">
    <source>
        <dbReference type="EMBL" id="QDT02474.1"/>
    </source>
</evidence>
<proteinExistence type="inferred from homology"/>
<keyword evidence="6" id="KW-0813">Transport</keyword>
<comment type="subcellular location">
    <subcellularLocation>
        <location evidence="1">Cell membrane</location>
        <topology evidence="1">Multi-pass membrane protein</topology>
    </subcellularLocation>
    <subcellularLocation>
        <location evidence="6">Membrane</location>
        <topology evidence="6">Multi-pass membrane protein</topology>
    </subcellularLocation>
</comment>
<feature type="compositionally biased region" description="Basic and acidic residues" evidence="8">
    <location>
        <begin position="38"/>
        <end position="47"/>
    </location>
</feature>
<feature type="coiled-coil region" evidence="7">
    <location>
        <begin position="406"/>
        <end position="433"/>
    </location>
</feature>
<evidence type="ECO:0000313" key="12">
    <source>
        <dbReference type="Proteomes" id="UP000318538"/>
    </source>
</evidence>
<feature type="transmembrane region" description="Helical" evidence="9">
    <location>
        <begin position="228"/>
        <end position="249"/>
    </location>
</feature>
<evidence type="ECO:0000256" key="1">
    <source>
        <dbReference type="ARBA" id="ARBA00004651"/>
    </source>
</evidence>
<keyword evidence="6" id="KW-0653">Protein transport</keyword>
<evidence type="ECO:0000256" key="4">
    <source>
        <dbReference type="ARBA" id="ARBA00022989"/>
    </source>
</evidence>
<dbReference type="Pfam" id="PF01618">
    <property type="entry name" value="MotA_ExbB"/>
    <property type="match status" value="1"/>
</dbReference>
<name>A0A517N5S6_9BACT</name>
<dbReference type="InterPro" id="IPR002898">
    <property type="entry name" value="MotA_ExbB_proton_chnl"/>
</dbReference>
<keyword evidence="5 9" id="KW-0472">Membrane</keyword>
<feature type="domain" description="MotA/TolQ/ExbB proton channel" evidence="10">
    <location>
        <begin position="196"/>
        <end position="293"/>
    </location>
</feature>
<dbReference type="AlphaFoldDB" id="A0A517N5S6"/>
<keyword evidence="2" id="KW-1003">Cell membrane</keyword>